<feature type="chain" id="PRO_5019846374" description="Lipoprotein" evidence="1">
    <location>
        <begin position="21"/>
        <end position="59"/>
    </location>
</feature>
<evidence type="ECO:0000313" key="3">
    <source>
        <dbReference type="Proteomes" id="UP000273675"/>
    </source>
</evidence>
<protein>
    <recommendedName>
        <fullName evidence="4">Lipoprotein</fullName>
    </recommendedName>
</protein>
<gene>
    <name evidence="2" type="ORF">C7435_1971</name>
</gene>
<dbReference type="OrthoDB" id="7632386at2"/>
<dbReference type="AlphaFoldDB" id="A0A495D5E0"/>
<evidence type="ECO:0000256" key="1">
    <source>
        <dbReference type="SAM" id="SignalP"/>
    </source>
</evidence>
<evidence type="ECO:0008006" key="4">
    <source>
        <dbReference type="Google" id="ProtNLM"/>
    </source>
</evidence>
<evidence type="ECO:0000313" key="2">
    <source>
        <dbReference type="EMBL" id="RKQ96639.1"/>
    </source>
</evidence>
<feature type="signal peptide" evidence="1">
    <location>
        <begin position="1"/>
        <end position="20"/>
    </location>
</feature>
<comment type="caution">
    <text evidence="2">The sequence shown here is derived from an EMBL/GenBank/DDBJ whole genome shotgun (WGS) entry which is preliminary data.</text>
</comment>
<dbReference type="Proteomes" id="UP000273675">
    <property type="component" value="Unassembled WGS sequence"/>
</dbReference>
<proteinExistence type="predicted"/>
<organism evidence="2 3">
    <name type="scientific">Maricaulis maris</name>
    <dbReference type="NCBI Taxonomy" id="74318"/>
    <lineage>
        <taxon>Bacteria</taxon>
        <taxon>Pseudomonadati</taxon>
        <taxon>Pseudomonadota</taxon>
        <taxon>Alphaproteobacteria</taxon>
        <taxon>Maricaulales</taxon>
        <taxon>Maricaulaceae</taxon>
        <taxon>Maricaulis</taxon>
    </lineage>
</organism>
<accession>A0A495D5E0</accession>
<dbReference type="PROSITE" id="PS51257">
    <property type="entry name" value="PROKAR_LIPOPROTEIN"/>
    <property type="match status" value="1"/>
</dbReference>
<sequence length="59" mass="6008">MSVKRSLLVLAVLLGTVSLSGCIAIYEGTDAVCPHGDPNADNWPYCGGAAPGGAQPYDD</sequence>
<reference evidence="2 3" key="1">
    <citation type="submission" date="2018-10" db="EMBL/GenBank/DDBJ databases">
        <title>Genomic Encyclopedia of Type Strains, Phase IV (KMG-IV): sequencing the most valuable type-strain genomes for metagenomic binning, comparative biology and taxonomic classification.</title>
        <authorList>
            <person name="Goeker M."/>
        </authorList>
    </citation>
    <scope>NUCLEOTIDE SEQUENCE [LARGE SCALE GENOMIC DNA]</scope>
    <source>
        <strain evidence="2 3">DSM 4734</strain>
    </source>
</reference>
<keyword evidence="1" id="KW-0732">Signal</keyword>
<name>A0A495D5E0_9PROT</name>
<dbReference type="EMBL" id="RBIM01000004">
    <property type="protein sequence ID" value="RKQ96639.1"/>
    <property type="molecule type" value="Genomic_DNA"/>
</dbReference>
<dbReference type="RefSeq" id="WP_075190097.1">
    <property type="nucleotide sequence ID" value="NZ_RBIM01000004.1"/>
</dbReference>